<dbReference type="PANTHER" id="PTHR43771:SF1">
    <property type="entry name" value="PHOSPHOMANNOMUTASE"/>
    <property type="match status" value="1"/>
</dbReference>
<evidence type="ECO:0000256" key="4">
    <source>
        <dbReference type="ARBA" id="ARBA00022723"/>
    </source>
</evidence>
<reference evidence="12 13" key="1">
    <citation type="submission" date="2019-06" db="EMBL/GenBank/DDBJ databases">
        <title>YIM 131921 draft genome.</title>
        <authorList>
            <person name="Jiang L."/>
        </authorList>
    </citation>
    <scope>NUCLEOTIDE SEQUENCE [LARGE SCALE GENOMIC DNA]</scope>
    <source>
        <strain evidence="12 13">YIM 131921</strain>
    </source>
</reference>
<keyword evidence="3" id="KW-0597">Phosphoprotein</keyword>
<sequence>MTRLACFKSYDIRGRLGSDLDEGLMHRIGRAYAQVTRAETVVVGRDVRPSSPALQAALIEGLRDEGTNVLDLGLCGTEEVYFGTAHTGADGGLMVTASHNPIDWNGLKIVREGARPIAWDTGLSEIHDLVVANSFGSSSGRGTWAGVDLRPAYAAHVASYLDPQGLRPLRILVNAGNGAAGPTFDAIAAQLAECAVPFEFVRLDHEPDPTFPHGIPNPLLPENRARSEAAVREAKADMGVVWDGDFDRCFLFDEDGGFIDGEYVVALLARAFLAKEPGAPIVHEPRVIWATQALVEEAGGRSILCRTGHAHLKAALREHDAPYGGEMSAHHYFRDFAYCDSGMIPWLLVAGLMARQHEPLSALVDDLRTRFPSSGEINFALPDPAGALARFEAAYGGQAKSVDRLDGLSIDMGDWRANVRMSNTEALLRLNIETRGDRGLLEAKVAEVSALLVG</sequence>
<dbReference type="InterPro" id="IPR005843">
    <property type="entry name" value="A-D-PHexomutase_C"/>
</dbReference>
<dbReference type="PROSITE" id="PS00710">
    <property type="entry name" value="PGM_PMM"/>
    <property type="match status" value="1"/>
</dbReference>
<keyword evidence="4 7" id="KW-0479">Metal-binding</keyword>
<dbReference type="Pfam" id="PF00408">
    <property type="entry name" value="PGM_PMM_IV"/>
    <property type="match status" value="1"/>
</dbReference>
<keyword evidence="6" id="KW-0413">Isomerase</keyword>
<dbReference type="SUPFAM" id="SSF53738">
    <property type="entry name" value="Phosphoglucomutase, first 3 domains"/>
    <property type="match status" value="3"/>
</dbReference>
<dbReference type="InterPro" id="IPR016055">
    <property type="entry name" value="A-D-PHexomutase_a/b/a-I/II/III"/>
</dbReference>
<dbReference type="InterPro" id="IPR005846">
    <property type="entry name" value="A-D-PHexomutase_a/b/a-III"/>
</dbReference>
<dbReference type="Gene3D" id="3.40.120.10">
    <property type="entry name" value="Alpha-D-Glucose-1,6-Bisphosphate, subunit A, domain 3"/>
    <property type="match status" value="3"/>
</dbReference>
<evidence type="ECO:0000256" key="3">
    <source>
        <dbReference type="ARBA" id="ARBA00022553"/>
    </source>
</evidence>
<name>A0A5C4N4E4_9RHOB</name>
<dbReference type="Pfam" id="PF02880">
    <property type="entry name" value="PGM_PMM_III"/>
    <property type="match status" value="1"/>
</dbReference>
<dbReference type="SUPFAM" id="SSF55957">
    <property type="entry name" value="Phosphoglucomutase, C-terminal domain"/>
    <property type="match status" value="1"/>
</dbReference>
<dbReference type="PRINTS" id="PR00509">
    <property type="entry name" value="PGMPMM"/>
</dbReference>
<dbReference type="InterPro" id="IPR036900">
    <property type="entry name" value="A-D-PHexomutase_C_sf"/>
</dbReference>
<evidence type="ECO:0000259" key="10">
    <source>
        <dbReference type="Pfam" id="PF02879"/>
    </source>
</evidence>
<organism evidence="12 13">
    <name type="scientific">Rubellimicrobium rubrum</name>
    <dbReference type="NCBI Taxonomy" id="2585369"/>
    <lineage>
        <taxon>Bacteria</taxon>
        <taxon>Pseudomonadati</taxon>
        <taxon>Pseudomonadota</taxon>
        <taxon>Alphaproteobacteria</taxon>
        <taxon>Rhodobacterales</taxon>
        <taxon>Roseobacteraceae</taxon>
        <taxon>Rubellimicrobium</taxon>
    </lineage>
</organism>
<evidence type="ECO:0000259" key="11">
    <source>
        <dbReference type="Pfam" id="PF02880"/>
    </source>
</evidence>
<feature type="domain" description="Alpha-D-phosphohexomutase C-terminal" evidence="8">
    <location>
        <begin position="376"/>
        <end position="447"/>
    </location>
</feature>
<proteinExistence type="inferred from homology"/>
<keyword evidence="13" id="KW-1185">Reference proteome</keyword>
<keyword evidence="5 7" id="KW-0460">Magnesium</keyword>
<dbReference type="GO" id="GO:0005975">
    <property type="term" value="P:carbohydrate metabolic process"/>
    <property type="evidence" value="ECO:0007669"/>
    <property type="project" value="InterPro"/>
</dbReference>
<evidence type="ECO:0000256" key="1">
    <source>
        <dbReference type="ARBA" id="ARBA00001946"/>
    </source>
</evidence>
<dbReference type="GO" id="GO:0000287">
    <property type="term" value="F:magnesium ion binding"/>
    <property type="evidence" value="ECO:0007669"/>
    <property type="project" value="InterPro"/>
</dbReference>
<dbReference type="AlphaFoldDB" id="A0A5C4N4E4"/>
<protein>
    <submittedName>
        <fullName evidence="12">Phosphomannomutase</fullName>
    </submittedName>
</protein>
<dbReference type="Proteomes" id="UP000305887">
    <property type="component" value="Unassembled WGS sequence"/>
</dbReference>
<dbReference type="InterPro" id="IPR005841">
    <property type="entry name" value="Alpha-D-phosphohexomutase_SF"/>
</dbReference>
<feature type="domain" description="Alpha-D-phosphohexomutase alpha/beta/alpha" evidence="10">
    <location>
        <begin position="152"/>
        <end position="256"/>
    </location>
</feature>
<dbReference type="CDD" id="cd03089">
    <property type="entry name" value="PMM_PGM"/>
    <property type="match status" value="1"/>
</dbReference>
<dbReference type="EMBL" id="VDFU01000001">
    <property type="protein sequence ID" value="TNC52835.1"/>
    <property type="molecule type" value="Genomic_DNA"/>
</dbReference>
<dbReference type="OrthoDB" id="9803322at2"/>
<evidence type="ECO:0000259" key="8">
    <source>
        <dbReference type="Pfam" id="PF00408"/>
    </source>
</evidence>
<dbReference type="RefSeq" id="WP_139074631.1">
    <property type="nucleotide sequence ID" value="NZ_VDFU01000001.1"/>
</dbReference>
<evidence type="ECO:0000256" key="6">
    <source>
        <dbReference type="ARBA" id="ARBA00023235"/>
    </source>
</evidence>
<dbReference type="InterPro" id="IPR005845">
    <property type="entry name" value="A-D-PHexomutase_a/b/a-II"/>
</dbReference>
<evidence type="ECO:0000256" key="7">
    <source>
        <dbReference type="RuleBase" id="RU004326"/>
    </source>
</evidence>
<comment type="cofactor">
    <cofactor evidence="1">
        <name>Mg(2+)</name>
        <dbReference type="ChEBI" id="CHEBI:18420"/>
    </cofactor>
</comment>
<dbReference type="Gene3D" id="3.30.310.50">
    <property type="entry name" value="Alpha-D-phosphohexomutase, C-terminal domain"/>
    <property type="match status" value="1"/>
</dbReference>
<dbReference type="Pfam" id="PF02878">
    <property type="entry name" value="PGM_PMM_I"/>
    <property type="match status" value="1"/>
</dbReference>
<feature type="domain" description="Alpha-D-phosphohexomutase alpha/beta/alpha" evidence="9">
    <location>
        <begin position="7"/>
        <end position="128"/>
    </location>
</feature>
<dbReference type="PANTHER" id="PTHR43771">
    <property type="entry name" value="PHOSPHOMANNOMUTASE"/>
    <property type="match status" value="1"/>
</dbReference>
<evidence type="ECO:0000256" key="2">
    <source>
        <dbReference type="ARBA" id="ARBA00010231"/>
    </source>
</evidence>
<evidence type="ECO:0000313" key="13">
    <source>
        <dbReference type="Proteomes" id="UP000305887"/>
    </source>
</evidence>
<evidence type="ECO:0000259" key="9">
    <source>
        <dbReference type="Pfam" id="PF02878"/>
    </source>
</evidence>
<evidence type="ECO:0000256" key="5">
    <source>
        <dbReference type="ARBA" id="ARBA00022842"/>
    </source>
</evidence>
<evidence type="ECO:0000313" key="12">
    <source>
        <dbReference type="EMBL" id="TNC52835.1"/>
    </source>
</evidence>
<gene>
    <name evidence="12" type="ORF">FHG66_00635</name>
</gene>
<dbReference type="InterPro" id="IPR016066">
    <property type="entry name" value="A-D-PHexomutase_CS"/>
</dbReference>
<comment type="similarity">
    <text evidence="2 7">Belongs to the phosphohexose mutase family.</text>
</comment>
<accession>A0A5C4N4E4</accession>
<dbReference type="Pfam" id="PF02879">
    <property type="entry name" value="PGM_PMM_II"/>
    <property type="match status" value="1"/>
</dbReference>
<feature type="domain" description="Alpha-D-phosphohexomutase alpha/beta/alpha" evidence="11">
    <location>
        <begin position="260"/>
        <end position="369"/>
    </location>
</feature>
<comment type="caution">
    <text evidence="12">The sequence shown here is derived from an EMBL/GenBank/DDBJ whole genome shotgun (WGS) entry which is preliminary data.</text>
</comment>
<dbReference type="InterPro" id="IPR005844">
    <property type="entry name" value="A-D-PHexomutase_a/b/a-I"/>
</dbReference>
<dbReference type="GO" id="GO:0016868">
    <property type="term" value="F:intramolecular phosphotransferase activity"/>
    <property type="evidence" value="ECO:0007669"/>
    <property type="project" value="InterPro"/>
</dbReference>